<sequence>MELHTPKRETRLLTEALPCSPPMCDSMLYPWNWSEEARNVNLSPGSSCSSPEYREHSVVTTRTGPRSRSGGSESHRRGRPRADALSNLMMQGSTSPSSIKCTYCSRVFPREKSLQAHLRTHTGQLKTHQRLHTGEKPFLCTEPGCEMRFTHANRHCPDHPYATLTRSDDFVLKPVSENTELPHDVSRWLERYKMSREREDRTPTGKNEQSQDSQEESQDEDPAVLQTSEDEEIATKLAITPLRRPLDRLQPKKRWLREACLEQQLAKPLNWDTKPINVPTTTSFKINGNQMHWSSPTDNSSALLDNSCLNACKEIEFTKSEVDSSYTSAQISWDATAENESLEPPTKEEQRYTFETTNTLSQNIWNSSQHHVNNFSDNINQMKTNINHSTSKLESSKSPSHVYWDNNLTNETSKSQMNQTNVKIQDFAQKDISKQNIYMNSHISENVTRPTVLMLAGRLKVVVKQEDNLIKLPIPEDSQKWLGALALMELAKNQEETGRGVSFKLNKDEFSINSEMNYTHL</sequence>
<feature type="compositionally biased region" description="Low complexity" evidence="2">
    <location>
        <begin position="60"/>
        <end position="72"/>
    </location>
</feature>
<evidence type="ECO:0000256" key="2">
    <source>
        <dbReference type="SAM" id="MobiDB-lite"/>
    </source>
</evidence>
<keyword evidence="1" id="KW-0479">Metal-binding</keyword>
<protein>
    <recommendedName>
        <fullName evidence="3">C2H2-type domain-containing protein</fullName>
    </recommendedName>
</protein>
<dbReference type="PROSITE" id="PS00028">
    <property type="entry name" value="ZINC_FINGER_C2H2_1"/>
    <property type="match status" value="1"/>
</dbReference>
<feature type="domain" description="C2H2-type" evidence="3">
    <location>
        <begin position="99"/>
        <end position="126"/>
    </location>
</feature>
<dbReference type="GO" id="GO:0008270">
    <property type="term" value="F:zinc ion binding"/>
    <property type="evidence" value="ECO:0007669"/>
    <property type="project" value="UniProtKB-KW"/>
</dbReference>
<reference evidence="4 5" key="1">
    <citation type="submission" date="2015-07" db="EMBL/GenBank/DDBJ databases">
        <title>The genome of Eufriesea mexicana.</title>
        <authorList>
            <person name="Pan H."/>
            <person name="Kapheim K."/>
        </authorList>
    </citation>
    <scope>NUCLEOTIDE SEQUENCE [LARGE SCALE GENOMIC DNA]</scope>
    <source>
        <strain evidence="4">0111107269</strain>
        <tissue evidence="4">Whole body</tissue>
    </source>
</reference>
<accession>A0A310SMW9</accession>
<keyword evidence="1" id="KW-0863">Zinc-finger</keyword>
<feature type="region of interest" description="Disordered" evidence="2">
    <location>
        <begin position="195"/>
        <end position="232"/>
    </location>
</feature>
<organism evidence="4 5">
    <name type="scientific">Eufriesea mexicana</name>
    <dbReference type="NCBI Taxonomy" id="516756"/>
    <lineage>
        <taxon>Eukaryota</taxon>
        <taxon>Metazoa</taxon>
        <taxon>Ecdysozoa</taxon>
        <taxon>Arthropoda</taxon>
        <taxon>Hexapoda</taxon>
        <taxon>Insecta</taxon>
        <taxon>Pterygota</taxon>
        <taxon>Neoptera</taxon>
        <taxon>Endopterygota</taxon>
        <taxon>Hymenoptera</taxon>
        <taxon>Apocrita</taxon>
        <taxon>Aculeata</taxon>
        <taxon>Apoidea</taxon>
        <taxon>Anthophila</taxon>
        <taxon>Apidae</taxon>
        <taxon>Eufriesea</taxon>
    </lineage>
</organism>
<dbReference type="PROSITE" id="PS50157">
    <property type="entry name" value="ZINC_FINGER_C2H2_2"/>
    <property type="match status" value="1"/>
</dbReference>
<keyword evidence="5" id="KW-1185">Reference proteome</keyword>
<evidence type="ECO:0000256" key="1">
    <source>
        <dbReference type="PROSITE-ProRule" id="PRU00042"/>
    </source>
</evidence>
<feature type="compositionally biased region" description="Acidic residues" evidence="2">
    <location>
        <begin position="213"/>
        <end position="232"/>
    </location>
</feature>
<proteinExistence type="predicted"/>
<dbReference type="InterPro" id="IPR036236">
    <property type="entry name" value="Znf_C2H2_sf"/>
</dbReference>
<dbReference type="SUPFAM" id="SSF57667">
    <property type="entry name" value="beta-beta-alpha zinc fingers"/>
    <property type="match status" value="2"/>
</dbReference>
<evidence type="ECO:0000313" key="5">
    <source>
        <dbReference type="Proteomes" id="UP000250275"/>
    </source>
</evidence>
<dbReference type="InterPro" id="IPR013087">
    <property type="entry name" value="Znf_C2H2_type"/>
</dbReference>
<evidence type="ECO:0000259" key="3">
    <source>
        <dbReference type="PROSITE" id="PS50157"/>
    </source>
</evidence>
<keyword evidence="1" id="KW-0862">Zinc</keyword>
<dbReference type="OrthoDB" id="3437960at2759"/>
<feature type="region of interest" description="Disordered" evidence="2">
    <location>
        <begin position="43"/>
        <end position="80"/>
    </location>
</feature>
<dbReference type="Gene3D" id="3.30.160.60">
    <property type="entry name" value="Classic Zinc Finger"/>
    <property type="match status" value="2"/>
</dbReference>
<dbReference type="FunFam" id="3.30.160.60:FF:003212">
    <property type="entry name" value="Zinc finger protein 367"/>
    <property type="match status" value="1"/>
</dbReference>
<gene>
    <name evidence="4" type="ORF">WN48_09929</name>
</gene>
<dbReference type="EMBL" id="KQ760801">
    <property type="protein sequence ID" value="OAD58969.1"/>
    <property type="molecule type" value="Genomic_DNA"/>
</dbReference>
<name>A0A310SMW9_9HYME</name>
<dbReference type="SMART" id="SM00355">
    <property type="entry name" value="ZnF_C2H2"/>
    <property type="match status" value="1"/>
</dbReference>
<evidence type="ECO:0000313" key="4">
    <source>
        <dbReference type="EMBL" id="OAD58969.1"/>
    </source>
</evidence>
<dbReference type="AlphaFoldDB" id="A0A310SMW9"/>
<dbReference type="Proteomes" id="UP000250275">
    <property type="component" value="Unassembled WGS sequence"/>
</dbReference>